<reference evidence="3" key="1">
    <citation type="journal article" date="2017" name="Nat. Ecol. Evol.">
        <title>Genome expansion and lineage-specific genetic innovations in the forest pathogenic fungi Armillaria.</title>
        <authorList>
            <person name="Sipos G."/>
            <person name="Prasanna A.N."/>
            <person name="Walter M.C."/>
            <person name="O'Connor E."/>
            <person name="Balint B."/>
            <person name="Krizsan K."/>
            <person name="Kiss B."/>
            <person name="Hess J."/>
            <person name="Varga T."/>
            <person name="Slot J."/>
            <person name="Riley R."/>
            <person name="Boka B."/>
            <person name="Rigling D."/>
            <person name="Barry K."/>
            <person name="Lee J."/>
            <person name="Mihaltcheva S."/>
            <person name="LaButti K."/>
            <person name="Lipzen A."/>
            <person name="Waldron R."/>
            <person name="Moloney N.M."/>
            <person name="Sperisen C."/>
            <person name="Kredics L."/>
            <person name="Vagvoelgyi C."/>
            <person name="Patrignani A."/>
            <person name="Fitzpatrick D."/>
            <person name="Nagy I."/>
            <person name="Doyle S."/>
            <person name="Anderson J.B."/>
            <person name="Grigoriev I.V."/>
            <person name="Gueldener U."/>
            <person name="Muensterkoetter M."/>
            <person name="Nagy L.G."/>
        </authorList>
    </citation>
    <scope>NUCLEOTIDE SEQUENCE [LARGE SCALE GENOMIC DNA]</scope>
    <source>
        <strain evidence="3">C18/9</strain>
    </source>
</reference>
<sequence length="239" mass="25353">MWSPGEYKSKINSFPSSTILRRTPSSSPISPQRNSASRESRWLARTKRASDDTSGPTTRASKAAKTDNGTHATAAKGAKKGGKRGAKASLPASTFKSKALPLHINVTHTPPSIPDDESAPATSADPGFLATLSLLPTSFATGSYGWKGTKRFAVELPNPDGGDEKEKVQVMLTVNAAVVGSKQAPGEDAEAKEDHAKEDEAKVDEEAKEEHPKEDAPKDDKEEEEAKNGTTEVEADAEA</sequence>
<feature type="region of interest" description="Disordered" evidence="1">
    <location>
        <begin position="1"/>
        <end position="126"/>
    </location>
</feature>
<dbReference type="AlphaFoldDB" id="A0A284R7M9"/>
<dbReference type="OMA" id="INITHTP"/>
<feature type="compositionally biased region" description="Polar residues" evidence="1">
    <location>
        <begin position="10"/>
        <end position="35"/>
    </location>
</feature>
<evidence type="ECO:0000313" key="2">
    <source>
        <dbReference type="EMBL" id="SJL04710.1"/>
    </source>
</evidence>
<dbReference type="EMBL" id="FUEG01000005">
    <property type="protein sequence ID" value="SJL04710.1"/>
    <property type="molecule type" value="Genomic_DNA"/>
</dbReference>
<keyword evidence="3" id="KW-1185">Reference proteome</keyword>
<proteinExistence type="predicted"/>
<protein>
    <submittedName>
        <fullName evidence="2">Uncharacterized protein</fullName>
    </submittedName>
</protein>
<feature type="compositionally biased region" description="Basic residues" evidence="1">
    <location>
        <begin position="77"/>
        <end position="86"/>
    </location>
</feature>
<dbReference type="OrthoDB" id="2497589at2759"/>
<evidence type="ECO:0000256" key="1">
    <source>
        <dbReference type="SAM" id="MobiDB-lite"/>
    </source>
</evidence>
<evidence type="ECO:0000313" key="3">
    <source>
        <dbReference type="Proteomes" id="UP000219338"/>
    </source>
</evidence>
<accession>A0A284R7M9</accession>
<dbReference type="STRING" id="47428.A0A284R7M9"/>
<dbReference type="Proteomes" id="UP000219338">
    <property type="component" value="Unassembled WGS sequence"/>
</dbReference>
<feature type="compositionally biased region" description="Basic and acidic residues" evidence="1">
    <location>
        <begin position="192"/>
        <end position="227"/>
    </location>
</feature>
<name>A0A284R7M9_ARMOS</name>
<organism evidence="2 3">
    <name type="scientific">Armillaria ostoyae</name>
    <name type="common">Armillaria root rot fungus</name>
    <dbReference type="NCBI Taxonomy" id="47428"/>
    <lineage>
        <taxon>Eukaryota</taxon>
        <taxon>Fungi</taxon>
        <taxon>Dikarya</taxon>
        <taxon>Basidiomycota</taxon>
        <taxon>Agaricomycotina</taxon>
        <taxon>Agaricomycetes</taxon>
        <taxon>Agaricomycetidae</taxon>
        <taxon>Agaricales</taxon>
        <taxon>Marasmiineae</taxon>
        <taxon>Physalacriaceae</taxon>
        <taxon>Armillaria</taxon>
    </lineage>
</organism>
<feature type="region of interest" description="Disordered" evidence="1">
    <location>
        <begin position="178"/>
        <end position="239"/>
    </location>
</feature>
<gene>
    <name evidence="2" type="ORF">ARMOST_08080</name>
</gene>